<dbReference type="RefSeq" id="WP_128752627.1">
    <property type="nucleotide sequence ID" value="NZ_CP035282.1"/>
</dbReference>
<dbReference type="InterPro" id="IPR034139">
    <property type="entry name" value="TOPRIM_OLD"/>
</dbReference>
<organism evidence="3 4">
    <name type="scientific">Acidilutibacter cellobiosedens</name>
    <dbReference type="NCBI Taxonomy" id="2507161"/>
    <lineage>
        <taxon>Bacteria</taxon>
        <taxon>Bacillati</taxon>
        <taxon>Bacillota</taxon>
        <taxon>Tissierellia</taxon>
        <taxon>Tissierellales</taxon>
        <taxon>Acidilutibacteraceae</taxon>
        <taxon>Acidilutibacter</taxon>
    </lineage>
</organism>
<dbReference type="KEGG" id="spoa:EQM13_10520"/>
<dbReference type="Pfam" id="PF13175">
    <property type="entry name" value="AAA_15"/>
    <property type="match status" value="2"/>
</dbReference>
<dbReference type="Proteomes" id="UP000287969">
    <property type="component" value="Chromosome"/>
</dbReference>
<keyword evidence="4" id="KW-1185">Reference proteome</keyword>
<evidence type="ECO:0000313" key="3">
    <source>
        <dbReference type="EMBL" id="QAT61989.1"/>
    </source>
</evidence>
<dbReference type="OrthoDB" id="9810873at2"/>
<evidence type="ECO:0000259" key="2">
    <source>
        <dbReference type="Pfam" id="PF20469"/>
    </source>
</evidence>
<protein>
    <submittedName>
        <fullName evidence="3">DUF2813 domain-containing protein</fullName>
    </submittedName>
</protein>
<dbReference type="AlphaFoldDB" id="A0A410QDI4"/>
<dbReference type="PANTHER" id="PTHR43581:SF4">
    <property type="entry name" value="ATP_GTP PHOSPHATASE"/>
    <property type="match status" value="1"/>
</dbReference>
<reference evidence="4" key="1">
    <citation type="submission" date="2019-01" db="EMBL/GenBank/DDBJ databases">
        <title>Draft genomes of a novel of Sporanaerobacter strains.</title>
        <authorList>
            <person name="Ma S."/>
        </authorList>
    </citation>
    <scope>NUCLEOTIDE SEQUENCE [LARGE SCALE GENOMIC DNA]</scope>
    <source>
        <strain evidence="4">NJN-17</strain>
    </source>
</reference>
<dbReference type="SUPFAM" id="SSF52540">
    <property type="entry name" value="P-loop containing nucleoside triphosphate hydrolases"/>
    <property type="match status" value="1"/>
</dbReference>
<feature type="domain" description="OLD protein-like TOPRIM" evidence="2">
    <location>
        <begin position="392"/>
        <end position="462"/>
    </location>
</feature>
<dbReference type="EMBL" id="CP035282">
    <property type="protein sequence ID" value="QAT61989.1"/>
    <property type="molecule type" value="Genomic_DNA"/>
</dbReference>
<dbReference type="Gene3D" id="3.40.50.300">
    <property type="entry name" value="P-loop containing nucleotide triphosphate hydrolases"/>
    <property type="match status" value="1"/>
</dbReference>
<gene>
    <name evidence="3" type="ORF">EQM13_10520</name>
</gene>
<evidence type="ECO:0000313" key="4">
    <source>
        <dbReference type="Proteomes" id="UP000287969"/>
    </source>
</evidence>
<dbReference type="InterPro" id="IPR027417">
    <property type="entry name" value="P-loop_NTPase"/>
</dbReference>
<feature type="domain" description="Endonuclease GajA/Old nuclease/RecF-like AAA" evidence="1">
    <location>
        <begin position="1"/>
        <end position="80"/>
    </location>
</feature>
<dbReference type="InterPro" id="IPR051396">
    <property type="entry name" value="Bact_Antivir_Def_Nuclease"/>
</dbReference>
<dbReference type="Pfam" id="PF20469">
    <property type="entry name" value="OLD-like_TOPRIM"/>
    <property type="match status" value="1"/>
</dbReference>
<dbReference type="InterPro" id="IPR041685">
    <property type="entry name" value="AAA_GajA/Old/RecF-like"/>
</dbReference>
<dbReference type="CDD" id="cd01026">
    <property type="entry name" value="TOPRIM_OLD"/>
    <property type="match status" value="1"/>
</dbReference>
<proteinExistence type="predicted"/>
<name>A0A410QDI4_9FIRM</name>
<sequence>MYLSSLTIRNFRCFDENEHRITFKKGLTVLVGENDSGKSAIMDAIKIVFGTTDLNWHRIETDDFYNEDTAREIEIVCKFEDLTEGEMGAFLECLTYEDVEKKTPCLYLYWKCKYLTTFKPLRPISNISTGKKGIGAAPSAEARELLRTTYLRALRDAYSDMQSGKHSRLSQIMRNTSVVDKGEDKYEEGKDLHSLSLVGIANLSNELLADHPALNSINKEITTILSEQMLLKRDTIKTRLEVTDTNSNNLQKEIALLEKLDLAVDKDACSMQGKVGLGTSNVLSMACELLLHKKAEKDNKSCFLLIEEPEAHIHAQRQLKLIQSLENEAEKSNRQIIITTHSPLLASAVKLNNIVIVKSGDVYSLAEDYTMLESDDYVFLEKYLDATKANLFFARSVVIVEGPGEMLLLPTLAKLLDCSFTDYGVSLVDVRSKGLRRYARIFQRKESQKELDINVACITDRDVMPDCAPRICINEQYTENKNTWPNKSKRVWRAESDYTLEKAKEHLKKIKEKTDGQKVRTFIAGHWTLEYDLAYIGLEYEDMKDILIDALMKVSYVKSNRDENKRKFIELMNSCKTIEEKASHFYSFFTSKKASKADFAQQLAYDLERKYMGKADELKDKIPQYLVKAIKYVTKR</sequence>
<evidence type="ECO:0000259" key="1">
    <source>
        <dbReference type="Pfam" id="PF13175"/>
    </source>
</evidence>
<feature type="domain" description="Endonuclease GajA/Old nuclease/RecF-like AAA" evidence="1">
    <location>
        <begin position="213"/>
        <end position="345"/>
    </location>
</feature>
<accession>A0A410QDI4</accession>
<dbReference type="PANTHER" id="PTHR43581">
    <property type="entry name" value="ATP/GTP PHOSPHATASE"/>
    <property type="match status" value="1"/>
</dbReference>